<dbReference type="EMBL" id="SRXW01000001">
    <property type="protein sequence ID" value="TGY89727.1"/>
    <property type="molecule type" value="Genomic_DNA"/>
</dbReference>
<proteinExistence type="predicted"/>
<dbReference type="InterPro" id="IPR036928">
    <property type="entry name" value="AS_sf"/>
</dbReference>
<gene>
    <name evidence="3" type="ORF">E5163_00875</name>
</gene>
<dbReference type="PANTHER" id="PTHR11895:SF73">
    <property type="entry name" value="AMIDASE FAMILY PROTEIN"/>
    <property type="match status" value="1"/>
</dbReference>
<dbReference type="PANTHER" id="PTHR11895">
    <property type="entry name" value="TRANSAMIDASE"/>
    <property type="match status" value="1"/>
</dbReference>
<accession>A0A4S2H2B2</accession>
<evidence type="ECO:0000259" key="2">
    <source>
        <dbReference type="Pfam" id="PF01425"/>
    </source>
</evidence>
<evidence type="ECO:0000256" key="1">
    <source>
        <dbReference type="SAM" id="MobiDB-lite"/>
    </source>
</evidence>
<dbReference type="InterPro" id="IPR023631">
    <property type="entry name" value="Amidase_dom"/>
</dbReference>
<evidence type="ECO:0000313" key="4">
    <source>
        <dbReference type="Proteomes" id="UP000308054"/>
    </source>
</evidence>
<feature type="domain" description="Amidase" evidence="2">
    <location>
        <begin position="148"/>
        <end position="504"/>
    </location>
</feature>
<sequence>MSEHEPTKPGSGATRRGLLGLMAGGAAGIAVAGRAGAQERVTLENLQCAEPVLGVSYTPAEREMMIEGLDAWVARAERLRAMEQPNELSPALVFDPRLPGRSYRAQTGGVRNAPREAGPRPSDPADIAFAPVWKQAAWMESGALTSAELTEIYLSRIAAHAGTLECFVTVTADLAREQAAAMDRERAAGRVRGPLHGVPYGLKDIIDVAGYPSTWGASVYRDRVAETTATVAWRLQEAGAVLLGKTTSGAIAYGDIWYDGITRNPFNPEEGSSGSSAGSASATAAGLVSFAIGTETLGSIVSPSHRCGATGLRPSFGRVPRTGAMALCWSLDKIGPLVRSVPDAAFVLAAINGADDADPSAFTHGFEADFSRDLAGMRVGYDPAWFEQGEEPDRAALEAARSLGVELVEIGIPEKPYDTLLTTLEAEAAAAFEELTLQNLDDRLTWQEPQAWPNTWRRARFASAVDLVNVDRFRREVMVQMDEMFAGLDAVIGPNFSDAMLLITNYTGQPQLAFRSGFVERPTRTIFGAPADESGQMFTVPMATSLWAPLFEEGNILALGRALEDRLGVAERRPALFA</sequence>
<dbReference type="Gene3D" id="3.90.1300.10">
    <property type="entry name" value="Amidase signature (AS) domain"/>
    <property type="match status" value="1"/>
</dbReference>
<dbReference type="Pfam" id="PF01425">
    <property type="entry name" value="Amidase"/>
    <property type="match status" value="1"/>
</dbReference>
<dbReference type="SUPFAM" id="SSF75304">
    <property type="entry name" value="Amidase signature (AS) enzymes"/>
    <property type="match status" value="1"/>
</dbReference>
<dbReference type="AlphaFoldDB" id="A0A4S2H2B2"/>
<dbReference type="GO" id="GO:0050567">
    <property type="term" value="F:glutaminyl-tRNA synthase (glutamine-hydrolyzing) activity"/>
    <property type="evidence" value="ECO:0007669"/>
    <property type="project" value="TreeGrafter"/>
</dbReference>
<dbReference type="PROSITE" id="PS51318">
    <property type="entry name" value="TAT"/>
    <property type="match status" value="1"/>
</dbReference>
<reference evidence="3 4" key="1">
    <citation type="journal article" date="2017" name="Int. J. Syst. Evol. Microbiol.">
        <title>Marinicauda algicola sp. nov., isolated from a marine red alga Rhodosorus marinus.</title>
        <authorList>
            <person name="Jeong S.E."/>
            <person name="Jeon S.H."/>
            <person name="Chun B.H."/>
            <person name="Kim D.W."/>
            <person name="Jeon C.O."/>
        </authorList>
    </citation>
    <scope>NUCLEOTIDE SEQUENCE [LARGE SCALE GENOMIC DNA]</scope>
    <source>
        <strain evidence="3 4">JCM 31718</strain>
    </source>
</reference>
<dbReference type="OrthoDB" id="9777859at2"/>
<name>A0A4S2H2B2_9PROT</name>
<keyword evidence="4" id="KW-1185">Reference proteome</keyword>
<dbReference type="InterPro" id="IPR000120">
    <property type="entry name" value="Amidase"/>
</dbReference>
<dbReference type="InterPro" id="IPR006311">
    <property type="entry name" value="TAT_signal"/>
</dbReference>
<comment type="caution">
    <text evidence="3">The sequence shown here is derived from an EMBL/GenBank/DDBJ whole genome shotgun (WGS) entry which is preliminary data.</text>
</comment>
<protein>
    <submittedName>
        <fullName evidence="3">Amidase</fullName>
    </submittedName>
</protein>
<feature type="region of interest" description="Disordered" evidence="1">
    <location>
        <begin position="103"/>
        <end position="124"/>
    </location>
</feature>
<organism evidence="3 4">
    <name type="scientific">Marinicauda algicola</name>
    <dbReference type="NCBI Taxonomy" id="2029849"/>
    <lineage>
        <taxon>Bacteria</taxon>
        <taxon>Pseudomonadati</taxon>
        <taxon>Pseudomonadota</taxon>
        <taxon>Alphaproteobacteria</taxon>
        <taxon>Maricaulales</taxon>
        <taxon>Maricaulaceae</taxon>
        <taxon>Marinicauda</taxon>
    </lineage>
</organism>
<evidence type="ECO:0000313" key="3">
    <source>
        <dbReference type="EMBL" id="TGY89727.1"/>
    </source>
</evidence>
<dbReference type="Proteomes" id="UP000308054">
    <property type="component" value="Unassembled WGS sequence"/>
</dbReference>
<dbReference type="RefSeq" id="WP_135994226.1">
    <property type="nucleotide sequence ID" value="NZ_CP071057.1"/>
</dbReference>